<reference evidence="1 2" key="1">
    <citation type="submission" date="2017-01" db="EMBL/GenBank/DDBJ databases">
        <title>Novel large sulfur bacteria in the metagenomes of groundwater-fed chemosynthetic microbial mats in the Lake Huron basin.</title>
        <authorList>
            <person name="Sharrar A.M."/>
            <person name="Flood B.E."/>
            <person name="Bailey J.V."/>
            <person name="Jones D.S."/>
            <person name="Biddanda B."/>
            <person name="Ruberg S.A."/>
            <person name="Marcus D.N."/>
            <person name="Dick G.J."/>
        </authorList>
    </citation>
    <scope>NUCLEOTIDE SEQUENCE [LARGE SCALE GENOMIC DNA]</scope>
    <source>
        <strain evidence="1">A8</strain>
    </source>
</reference>
<dbReference type="Proteomes" id="UP000192491">
    <property type="component" value="Unassembled WGS sequence"/>
</dbReference>
<evidence type="ECO:0000313" key="2">
    <source>
        <dbReference type="Proteomes" id="UP000192491"/>
    </source>
</evidence>
<evidence type="ECO:0000313" key="1">
    <source>
        <dbReference type="EMBL" id="OQX08423.1"/>
    </source>
</evidence>
<gene>
    <name evidence="1" type="ORF">BWK73_25480</name>
</gene>
<accession>A0A1Y1QL88</accession>
<protein>
    <submittedName>
        <fullName evidence="1">Uncharacterized protein</fullName>
    </submittedName>
</protein>
<dbReference type="AlphaFoldDB" id="A0A1Y1QL88"/>
<comment type="caution">
    <text evidence="1">The sequence shown here is derived from an EMBL/GenBank/DDBJ whole genome shotgun (WGS) entry which is preliminary data.</text>
</comment>
<sequence>MAASRKLLLDVMTKVAAKHGRDAVITIITETAKKSEYSATKLTLIREADIATAYAAANALVGE</sequence>
<organism evidence="1 2">
    <name type="scientific">Thiothrix lacustris</name>
    <dbReference type="NCBI Taxonomy" id="525917"/>
    <lineage>
        <taxon>Bacteria</taxon>
        <taxon>Pseudomonadati</taxon>
        <taxon>Pseudomonadota</taxon>
        <taxon>Gammaproteobacteria</taxon>
        <taxon>Thiotrichales</taxon>
        <taxon>Thiotrichaceae</taxon>
        <taxon>Thiothrix</taxon>
    </lineage>
</organism>
<name>A0A1Y1QL88_9GAMM</name>
<dbReference type="EMBL" id="MTEJ01000175">
    <property type="protein sequence ID" value="OQX08423.1"/>
    <property type="molecule type" value="Genomic_DNA"/>
</dbReference>
<proteinExistence type="predicted"/>